<feature type="transmembrane region" description="Helical" evidence="11">
    <location>
        <begin position="309"/>
        <end position="332"/>
    </location>
</feature>
<keyword evidence="6 11" id="KW-0472">Membrane</keyword>
<comment type="pathway">
    <text evidence="8">Carotenoid biosynthesis; staphyloxanthin biosynthesis; staphyloxanthin from farnesyl diphosphate: step 4/5.</text>
</comment>
<proteinExistence type="inferred from homology"/>
<keyword evidence="5" id="KW-0125">Carotenoid biosynthesis</keyword>
<accession>A0A1N7LIG8</accession>
<keyword evidence="3" id="KW-0328">Glycosyltransferase</keyword>
<evidence type="ECO:0000256" key="6">
    <source>
        <dbReference type="ARBA" id="ARBA00023136"/>
    </source>
</evidence>
<keyword evidence="4 13" id="KW-0808">Transferase</keyword>
<dbReference type="InterPro" id="IPR001173">
    <property type="entry name" value="Glyco_trans_2-like"/>
</dbReference>
<evidence type="ECO:0000313" key="13">
    <source>
        <dbReference type="EMBL" id="SIS73597.1"/>
    </source>
</evidence>
<dbReference type="STRING" id="252246.SAMN05421799_103165"/>
<gene>
    <name evidence="13" type="ORF">SAMN05421799_103165</name>
</gene>
<evidence type="ECO:0000256" key="3">
    <source>
        <dbReference type="ARBA" id="ARBA00022676"/>
    </source>
</evidence>
<feature type="transmembrane region" description="Helical" evidence="11">
    <location>
        <begin position="180"/>
        <end position="200"/>
    </location>
</feature>
<keyword evidence="2" id="KW-1003">Cell membrane</keyword>
<feature type="transmembrane region" description="Helical" evidence="11">
    <location>
        <begin position="344"/>
        <end position="366"/>
    </location>
</feature>
<reference evidence="14" key="1">
    <citation type="submission" date="2017-01" db="EMBL/GenBank/DDBJ databases">
        <authorList>
            <person name="Varghese N."/>
            <person name="Submissions S."/>
        </authorList>
    </citation>
    <scope>NUCLEOTIDE SEQUENCE [LARGE SCALE GENOMIC DNA]</scope>
    <source>
        <strain evidence="14">DSM 16176</strain>
    </source>
</reference>
<sequence length="376" mass="41973">MVHPLLLAYDAMVCLMALLNRWLWPRLQTSEHRAMDERRAPRGEEARRAPRMAILVPARNESHQISACLDALLHATPPSATIIVLDDESSDDTWARLSALRRATDRDLRVVRGRPRPPGWRGKNWACAQLADHASDADILVFVDADTRLVPGAAERLAQEMVDQRWEMASVFPRQEARRLAALLVYLFPWSLVAHAPLFVQRWRRRALPVAVGQVIAFQRSAYASLGGHAGVKGEIAEDLALARKAARRKMAGAVIDGASSASCTMYTSWGQAWRGFQKNWCFTVGHPMISCLVWAWLAYAFGWLPLCGLAEACLGHVNVAALLQWPAVLWIGACAKRHVRMPIWVLFTAPVSAVLGFVLAVDSWIHQVRDTTIWS</sequence>
<dbReference type="GO" id="GO:0005886">
    <property type="term" value="C:plasma membrane"/>
    <property type="evidence" value="ECO:0007669"/>
    <property type="project" value="UniProtKB-SubCell"/>
</dbReference>
<evidence type="ECO:0000256" key="11">
    <source>
        <dbReference type="SAM" id="Phobius"/>
    </source>
</evidence>
<evidence type="ECO:0000259" key="12">
    <source>
        <dbReference type="Pfam" id="PF00535"/>
    </source>
</evidence>
<evidence type="ECO:0000256" key="8">
    <source>
        <dbReference type="ARBA" id="ARBA00037904"/>
    </source>
</evidence>
<dbReference type="RefSeq" id="WP_234969570.1">
    <property type="nucleotide sequence ID" value="NZ_FTOO01000003.1"/>
</dbReference>
<feature type="transmembrane region" description="Helical" evidence="11">
    <location>
        <begin position="282"/>
        <end position="303"/>
    </location>
</feature>
<comment type="function">
    <text evidence="7">Catalyzes the glycosylation of 4,4'-diaponeurosporenoate, i.e. the esterification of glucose at the C1'' position with the carboxyl group of 4,4'-diaponeurosporenic acid, to form glycosyl-4,4'-diaponeurosporenoate. This is a step in the biosynthesis of staphyloxanthin, an orange pigment present in most staphylococci strains.</text>
</comment>
<name>A0A1N7LIG8_9BACL</name>
<dbReference type="Gene3D" id="3.90.550.10">
    <property type="entry name" value="Spore Coat Polysaccharide Biosynthesis Protein SpsA, Chain A"/>
    <property type="match status" value="1"/>
</dbReference>
<dbReference type="GO" id="GO:0016117">
    <property type="term" value="P:carotenoid biosynthetic process"/>
    <property type="evidence" value="ECO:0007669"/>
    <property type="project" value="UniProtKB-KW"/>
</dbReference>
<feature type="domain" description="Glycosyltransferase 2-like" evidence="12">
    <location>
        <begin position="54"/>
        <end position="165"/>
    </location>
</feature>
<organism evidence="13 14">
    <name type="scientific">Alicyclobacillus vulcanalis</name>
    <dbReference type="NCBI Taxonomy" id="252246"/>
    <lineage>
        <taxon>Bacteria</taxon>
        <taxon>Bacillati</taxon>
        <taxon>Bacillota</taxon>
        <taxon>Bacilli</taxon>
        <taxon>Bacillales</taxon>
        <taxon>Alicyclobacillaceae</taxon>
        <taxon>Alicyclobacillus</taxon>
    </lineage>
</organism>
<evidence type="ECO:0000256" key="10">
    <source>
        <dbReference type="ARBA" id="ARBA00040345"/>
    </source>
</evidence>
<dbReference type="PANTHER" id="PTHR43646:SF2">
    <property type="entry name" value="GLYCOSYLTRANSFERASE 2-LIKE DOMAIN-CONTAINING PROTEIN"/>
    <property type="match status" value="1"/>
</dbReference>
<keyword evidence="11" id="KW-0812">Transmembrane</keyword>
<dbReference type="Pfam" id="PF00535">
    <property type="entry name" value="Glycos_transf_2"/>
    <property type="match status" value="1"/>
</dbReference>
<protein>
    <recommendedName>
        <fullName evidence="10">4,4'-diaponeurosporenoate glycosyltransferase</fullName>
    </recommendedName>
</protein>
<evidence type="ECO:0000256" key="7">
    <source>
        <dbReference type="ARBA" id="ARBA00037281"/>
    </source>
</evidence>
<dbReference type="Proteomes" id="UP000186156">
    <property type="component" value="Unassembled WGS sequence"/>
</dbReference>
<dbReference type="PANTHER" id="PTHR43646">
    <property type="entry name" value="GLYCOSYLTRANSFERASE"/>
    <property type="match status" value="1"/>
</dbReference>
<comment type="subcellular location">
    <subcellularLocation>
        <location evidence="1">Cell membrane</location>
    </subcellularLocation>
</comment>
<keyword evidence="14" id="KW-1185">Reference proteome</keyword>
<comment type="similarity">
    <text evidence="9">Belongs to the glycosyltransferase 2 family. CrtQ subfamily.</text>
</comment>
<dbReference type="SUPFAM" id="SSF53448">
    <property type="entry name" value="Nucleotide-diphospho-sugar transferases"/>
    <property type="match status" value="1"/>
</dbReference>
<evidence type="ECO:0000313" key="14">
    <source>
        <dbReference type="Proteomes" id="UP000186156"/>
    </source>
</evidence>
<keyword evidence="11" id="KW-1133">Transmembrane helix</keyword>
<evidence type="ECO:0000256" key="9">
    <source>
        <dbReference type="ARBA" id="ARBA00038120"/>
    </source>
</evidence>
<evidence type="ECO:0000256" key="5">
    <source>
        <dbReference type="ARBA" id="ARBA00022746"/>
    </source>
</evidence>
<dbReference type="InterPro" id="IPR029044">
    <property type="entry name" value="Nucleotide-diphossugar_trans"/>
</dbReference>
<dbReference type="AlphaFoldDB" id="A0A1N7LIG8"/>
<dbReference type="GO" id="GO:0016757">
    <property type="term" value="F:glycosyltransferase activity"/>
    <property type="evidence" value="ECO:0007669"/>
    <property type="project" value="UniProtKB-KW"/>
</dbReference>
<dbReference type="EMBL" id="FTOO01000003">
    <property type="protein sequence ID" value="SIS73597.1"/>
    <property type="molecule type" value="Genomic_DNA"/>
</dbReference>
<evidence type="ECO:0000256" key="1">
    <source>
        <dbReference type="ARBA" id="ARBA00004236"/>
    </source>
</evidence>
<evidence type="ECO:0000256" key="2">
    <source>
        <dbReference type="ARBA" id="ARBA00022475"/>
    </source>
</evidence>
<evidence type="ECO:0000256" key="4">
    <source>
        <dbReference type="ARBA" id="ARBA00022679"/>
    </source>
</evidence>